<dbReference type="PANTHER" id="PTHR48081">
    <property type="entry name" value="AB HYDROLASE SUPERFAMILY PROTEIN C4A8.06C"/>
    <property type="match status" value="1"/>
</dbReference>
<gene>
    <name evidence="3" type="ORF">PSQ19_12825</name>
</gene>
<name>A0ABY7YK09_9HYPH</name>
<dbReference type="RefSeq" id="WP_282218050.1">
    <property type="nucleotide sequence ID" value="NZ_CP118246.1"/>
</dbReference>
<evidence type="ECO:0000256" key="1">
    <source>
        <dbReference type="ARBA" id="ARBA00022801"/>
    </source>
</evidence>
<dbReference type="InterPro" id="IPR049492">
    <property type="entry name" value="BD-FAE-like_dom"/>
</dbReference>
<keyword evidence="4" id="KW-1185">Reference proteome</keyword>
<evidence type="ECO:0000259" key="2">
    <source>
        <dbReference type="Pfam" id="PF20434"/>
    </source>
</evidence>
<evidence type="ECO:0000313" key="3">
    <source>
        <dbReference type="EMBL" id="WDR01640.1"/>
    </source>
</evidence>
<dbReference type="EMBL" id="CP118246">
    <property type="protein sequence ID" value="WDR01640.1"/>
    <property type="molecule type" value="Genomic_DNA"/>
</dbReference>
<dbReference type="Pfam" id="PF20434">
    <property type="entry name" value="BD-FAE"/>
    <property type="match status" value="1"/>
</dbReference>
<evidence type="ECO:0000313" key="4">
    <source>
        <dbReference type="Proteomes" id="UP001220530"/>
    </source>
</evidence>
<dbReference type="PANTHER" id="PTHR48081:SF33">
    <property type="entry name" value="KYNURENINE FORMAMIDASE"/>
    <property type="match status" value="1"/>
</dbReference>
<dbReference type="Gene3D" id="3.40.50.1820">
    <property type="entry name" value="alpha/beta hydrolase"/>
    <property type="match status" value="1"/>
</dbReference>
<dbReference type="SUPFAM" id="SSF53474">
    <property type="entry name" value="alpha/beta-Hydrolases"/>
    <property type="match status" value="1"/>
</dbReference>
<dbReference type="InterPro" id="IPR050300">
    <property type="entry name" value="GDXG_lipolytic_enzyme"/>
</dbReference>
<dbReference type="Proteomes" id="UP001220530">
    <property type="component" value="Chromosome"/>
</dbReference>
<keyword evidence="1 3" id="KW-0378">Hydrolase</keyword>
<sequence>MNFSILGAINVLSPKDRGSTKIAQDIAYGSAARQKLDIYAPNGSHAKLPVVKFIYGGSWSDGDRRHYDFVGRAIAALGYVTVIADYRLLPEVEYPGFLDDCSDAFAYVADYITDYGGDPERMALVGHSAGAYNALMLALDRRYLAERGLLDRVKAVAGLSGPYDFFPFDGKITLRTFGAVTDPKKTQPINLVGPDAPPMWLASGDRDMLVYPRNTVALAKKLRAVGVKVTERHFANLGHPGTLMSLGLPLRWRAPVLAEMGDFLAGHLKASVVRTRPALNSFGQPAD</sequence>
<protein>
    <submittedName>
        <fullName evidence="3">Alpha/beta hydrolase</fullName>
    </submittedName>
</protein>
<dbReference type="InterPro" id="IPR029058">
    <property type="entry name" value="AB_hydrolase_fold"/>
</dbReference>
<accession>A0ABY7YK09</accession>
<proteinExistence type="predicted"/>
<organism evidence="3 4">
    <name type="scientific">Devosia algicola</name>
    <dbReference type="NCBI Taxonomy" id="3026418"/>
    <lineage>
        <taxon>Bacteria</taxon>
        <taxon>Pseudomonadati</taxon>
        <taxon>Pseudomonadota</taxon>
        <taxon>Alphaproteobacteria</taxon>
        <taxon>Hyphomicrobiales</taxon>
        <taxon>Devosiaceae</taxon>
        <taxon>Devosia</taxon>
    </lineage>
</organism>
<feature type="domain" description="BD-FAE-like" evidence="2">
    <location>
        <begin position="36"/>
        <end position="222"/>
    </location>
</feature>
<dbReference type="GO" id="GO:0016787">
    <property type="term" value="F:hydrolase activity"/>
    <property type="evidence" value="ECO:0007669"/>
    <property type="project" value="UniProtKB-KW"/>
</dbReference>
<reference evidence="3 4" key="1">
    <citation type="submission" date="2023-02" db="EMBL/GenBank/DDBJ databases">
        <title>Devosia algicola sp. nov., isolated from the phycosphere of marine algae.</title>
        <authorList>
            <person name="Kim J.M."/>
            <person name="Lee J.K."/>
            <person name="Choi B.J."/>
            <person name="Bayburt H."/>
            <person name="Jeon C.O."/>
        </authorList>
    </citation>
    <scope>NUCLEOTIDE SEQUENCE [LARGE SCALE GENOMIC DNA]</scope>
    <source>
        <strain evidence="3 4">G20-9</strain>
    </source>
</reference>